<dbReference type="PANTHER" id="PTHR47723">
    <property type="entry name" value="OS05G0353850 PROTEIN"/>
    <property type="match status" value="1"/>
</dbReference>
<dbReference type="EnsemblPlants" id="QL11p053095:mrna">
    <property type="protein sequence ID" value="QL11p053095:mrna"/>
    <property type="gene ID" value="QL11p053095"/>
</dbReference>
<dbReference type="InterPro" id="IPR053151">
    <property type="entry name" value="RNase_H-like"/>
</dbReference>
<dbReference type="Pfam" id="PF13966">
    <property type="entry name" value="zf-RVT"/>
    <property type="match status" value="1"/>
</dbReference>
<evidence type="ECO:0000259" key="1">
    <source>
        <dbReference type="Pfam" id="PF13456"/>
    </source>
</evidence>
<dbReference type="Gene3D" id="3.30.420.10">
    <property type="entry name" value="Ribonuclease H-like superfamily/Ribonuclease H"/>
    <property type="match status" value="1"/>
</dbReference>
<protein>
    <recommendedName>
        <fullName evidence="5">RNase H type-1 domain-containing protein</fullName>
    </recommendedName>
</protein>
<proteinExistence type="predicted"/>
<dbReference type="PANTHER" id="PTHR47723:SF24">
    <property type="entry name" value="RNASE H TYPE-1 DOMAIN-CONTAINING PROTEIN"/>
    <property type="match status" value="1"/>
</dbReference>
<dbReference type="GO" id="GO:0004523">
    <property type="term" value="F:RNA-DNA hybrid ribonuclease activity"/>
    <property type="evidence" value="ECO:0007669"/>
    <property type="project" value="InterPro"/>
</dbReference>
<feature type="domain" description="RNase H type-1" evidence="1">
    <location>
        <begin position="155"/>
        <end position="234"/>
    </location>
</feature>
<dbReference type="Proteomes" id="UP000594261">
    <property type="component" value="Chromosome 11"/>
</dbReference>
<dbReference type="InterPro" id="IPR002156">
    <property type="entry name" value="RNaseH_domain"/>
</dbReference>
<dbReference type="InterPro" id="IPR044730">
    <property type="entry name" value="RNase_H-like_dom_plant"/>
</dbReference>
<dbReference type="Gramene" id="QL11p053095:mrna">
    <property type="protein sequence ID" value="QL11p053095:mrna"/>
    <property type="gene ID" value="QL11p053095"/>
</dbReference>
<sequence length="243" mass="26855">MAALLELLLTKVNLKRRKVLQDSICDICKLKEETTAHVLWNCEIARETWACTKASTPVGVSDGWTFQDILWHMIILDQVEEARVAMVVTVAWVLWCNRNVTRTGGKKKSGREMAHWAATYLAEYTTATELPGPPTPTEVLRSLWEPPPGNWYKVNVDGALLIEHKSAGVSVIIKDSEGRVEAALSKRLEVSLGALEAEAKAFETGLLFAKDIGVREIILEGDSMIMYRALSGLSNPPLSGNHS</sequence>
<dbReference type="InterPro" id="IPR036397">
    <property type="entry name" value="RNaseH_sf"/>
</dbReference>
<reference evidence="3" key="2">
    <citation type="submission" date="2021-01" db="UniProtKB">
        <authorList>
            <consortium name="EnsemblPlants"/>
        </authorList>
    </citation>
    <scope>IDENTIFICATION</scope>
</reference>
<dbReference type="OMA" id="CEIARET"/>
<dbReference type="InterPro" id="IPR012337">
    <property type="entry name" value="RNaseH-like_sf"/>
</dbReference>
<keyword evidence="4" id="KW-1185">Reference proteome</keyword>
<dbReference type="Pfam" id="PF13456">
    <property type="entry name" value="RVT_3"/>
    <property type="match status" value="1"/>
</dbReference>
<evidence type="ECO:0000313" key="3">
    <source>
        <dbReference type="EnsemblPlants" id="QL11p053095:mrna"/>
    </source>
</evidence>
<evidence type="ECO:0000259" key="2">
    <source>
        <dbReference type="Pfam" id="PF13966"/>
    </source>
</evidence>
<feature type="domain" description="Reverse transcriptase zinc-binding" evidence="2">
    <location>
        <begin position="6"/>
        <end position="49"/>
    </location>
</feature>
<reference evidence="3 4" key="1">
    <citation type="journal article" date="2016" name="G3 (Bethesda)">
        <title>First Draft Assembly and Annotation of the Genome of a California Endemic Oak Quercus lobata Nee (Fagaceae).</title>
        <authorList>
            <person name="Sork V.L."/>
            <person name="Fitz-Gibbon S.T."/>
            <person name="Puiu D."/>
            <person name="Crepeau M."/>
            <person name="Gugger P.F."/>
            <person name="Sherman R."/>
            <person name="Stevens K."/>
            <person name="Langley C.H."/>
            <person name="Pellegrini M."/>
            <person name="Salzberg S.L."/>
        </authorList>
    </citation>
    <scope>NUCLEOTIDE SEQUENCE [LARGE SCALE GENOMIC DNA]</scope>
    <source>
        <strain evidence="3 4">cv. SW786</strain>
    </source>
</reference>
<dbReference type="InParanoid" id="A0A7N2N0M5"/>
<dbReference type="SUPFAM" id="SSF53098">
    <property type="entry name" value="Ribonuclease H-like"/>
    <property type="match status" value="1"/>
</dbReference>
<dbReference type="EMBL" id="LRBV02000011">
    <property type="status" value="NOT_ANNOTATED_CDS"/>
    <property type="molecule type" value="Genomic_DNA"/>
</dbReference>
<dbReference type="CDD" id="cd06222">
    <property type="entry name" value="RNase_H_like"/>
    <property type="match status" value="1"/>
</dbReference>
<organism evidence="3 4">
    <name type="scientific">Quercus lobata</name>
    <name type="common">Valley oak</name>
    <dbReference type="NCBI Taxonomy" id="97700"/>
    <lineage>
        <taxon>Eukaryota</taxon>
        <taxon>Viridiplantae</taxon>
        <taxon>Streptophyta</taxon>
        <taxon>Embryophyta</taxon>
        <taxon>Tracheophyta</taxon>
        <taxon>Spermatophyta</taxon>
        <taxon>Magnoliopsida</taxon>
        <taxon>eudicotyledons</taxon>
        <taxon>Gunneridae</taxon>
        <taxon>Pentapetalae</taxon>
        <taxon>rosids</taxon>
        <taxon>fabids</taxon>
        <taxon>Fagales</taxon>
        <taxon>Fagaceae</taxon>
        <taxon>Quercus</taxon>
    </lineage>
</organism>
<dbReference type="InterPro" id="IPR026960">
    <property type="entry name" value="RVT-Znf"/>
</dbReference>
<accession>A0A7N2N0M5</accession>
<name>A0A7N2N0M5_QUELO</name>
<evidence type="ECO:0000313" key="4">
    <source>
        <dbReference type="Proteomes" id="UP000594261"/>
    </source>
</evidence>
<evidence type="ECO:0008006" key="5">
    <source>
        <dbReference type="Google" id="ProtNLM"/>
    </source>
</evidence>
<dbReference type="AlphaFoldDB" id="A0A7N2N0M5"/>
<dbReference type="GO" id="GO:0003676">
    <property type="term" value="F:nucleic acid binding"/>
    <property type="evidence" value="ECO:0007669"/>
    <property type="project" value="InterPro"/>
</dbReference>